<dbReference type="Proteomes" id="UP000324222">
    <property type="component" value="Unassembled WGS sequence"/>
</dbReference>
<sequence>MRKVGPGVGQSSPAWRRGTGSRWCGGEILLVGRRIDARVATGAGRGLIMLRRGSPGVAAFIAGAVRQWHEGQPGGFPYPLLRQKQVLETSLRTLSVFSRRVHLTIPYEAEKQLNTGVNRYLGTFLSVTSPFLPNEKDNNGIYSSVTSQNEIEVQKIIHHHHRHHN</sequence>
<keyword evidence="2" id="KW-1185">Reference proteome</keyword>
<proteinExistence type="predicted"/>
<protein>
    <submittedName>
        <fullName evidence="1">Uncharacterized protein</fullName>
    </submittedName>
</protein>
<evidence type="ECO:0000313" key="2">
    <source>
        <dbReference type="Proteomes" id="UP000324222"/>
    </source>
</evidence>
<name>A0A5B7FH89_PORTR</name>
<dbReference type="AlphaFoldDB" id="A0A5B7FH89"/>
<comment type="caution">
    <text evidence="1">The sequence shown here is derived from an EMBL/GenBank/DDBJ whole genome shotgun (WGS) entry which is preliminary data.</text>
</comment>
<dbReference type="EMBL" id="VSRR010007450">
    <property type="protein sequence ID" value="MPC46920.1"/>
    <property type="molecule type" value="Genomic_DNA"/>
</dbReference>
<gene>
    <name evidence="1" type="ORF">E2C01_040651</name>
</gene>
<accession>A0A5B7FH89</accession>
<reference evidence="1 2" key="1">
    <citation type="submission" date="2019-05" db="EMBL/GenBank/DDBJ databases">
        <title>Another draft genome of Portunus trituberculatus and its Hox gene families provides insights of decapod evolution.</title>
        <authorList>
            <person name="Jeong J.-H."/>
            <person name="Song I."/>
            <person name="Kim S."/>
            <person name="Choi T."/>
            <person name="Kim D."/>
            <person name="Ryu S."/>
            <person name="Kim W."/>
        </authorList>
    </citation>
    <scope>NUCLEOTIDE SEQUENCE [LARGE SCALE GENOMIC DNA]</scope>
    <source>
        <tissue evidence="1">Muscle</tissue>
    </source>
</reference>
<evidence type="ECO:0000313" key="1">
    <source>
        <dbReference type="EMBL" id="MPC46920.1"/>
    </source>
</evidence>
<organism evidence="1 2">
    <name type="scientific">Portunus trituberculatus</name>
    <name type="common">Swimming crab</name>
    <name type="synonym">Neptunus trituberculatus</name>
    <dbReference type="NCBI Taxonomy" id="210409"/>
    <lineage>
        <taxon>Eukaryota</taxon>
        <taxon>Metazoa</taxon>
        <taxon>Ecdysozoa</taxon>
        <taxon>Arthropoda</taxon>
        <taxon>Crustacea</taxon>
        <taxon>Multicrustacea</taxon>
        <taxon>Malacostraca</taxon>
        <taxon>Eumalacostraca</taxon>
        <taxon>Eucarida</taxon>
        <taxon>Decapoda</taxon>
        <taxon>Pleocyemata</taxon>
        <taxon>Brachyura</taxon>
        <taxon>Eubrachyura</taxon>
        <taxon>Portunoidea</taxon>
        <taxon>Portunidae</taxon>
        <taxon>Portuninae</taxon>
        <taxon>Portunus</taxon>
    </lineage>
</organism>